<sequence length="166" mass="16798">MEPASRLAADLMPVGRVVPSTDEPAPGRETETTAAPPGGVRPAVGGAPQRRGRTRTAGSIVTGTLGAVGGVAPHVLHHVGPLVGTALVSGAGGTALFGLLGLGASGPMLIRLKRRVGSWWAPVVALAVFALMFVISSLVVGPWISGTSDRAPDEVTTVVHDDSHHD</sequence>
<accession>A0A511YYJ0</accession>
<dbReference type="Proteomes" id="UP000321484">
    <property type="component" value="Unassembled WGS sequence"/>
</dbReference>
<name>A0A511YYJ0_9CELL</name>
<feature type="transmembrane region" description="Helical" evidence="2">
    <location>
        <begin position="123"/>
        <end position="144"/>
    </location>
</feature>
<keyword evidence="4" id="KW-1185">Reference proteome</keyword>
<protein>
    <submittedName>
        <fullName evidence="3">Uncharacterized protein</fullName>
    </submittedName>
</protein>
<gene>
    <name evidence="3" type="ORF">AFE02nite_19930</name>
</gene>
<evidence type="ECO:0000256" key="2">
    <source>
        <dbReference type="SAM" id="Phobius"/>
    </source>
</evidence>
<organism evidence="3 4">
    <name type="scientific">Actinotalea fermentans</name>
    <dbReference type="NCBI Taxonomy" id="43671"/>
    <lineage>
        <taxon>Bacteria</taxon>
        <taxon>Bacillati</taxon>
        <taxon>Actinomycetota</taxon>
        <taxon>Actinomycetes</taxon>
        <taxon>Micrococcales</taxon>
        <taxon>Cellulomonadaceae</taxon>
        <taxon>Actinotalea</taxon>
    </lineage>
</organism>
<comment type="caution">
    <text evidence="3">The sequence shown here is derived from an EMBL/GenBank/DDBJ whole genome shotgun (WGS) entry which is preliminary data.</text>
</comment>
<proteinExistence type="predicted"/>
<keyword evidence="2" id="KW-0812">Transmembrane</keyword>
<dbReference type="AlphaFoldDB" id="A0A511YYJ0"/>
<evidence type="ECO:0000313" key="3">
    <source>
        <dbReference type="EMBL" id="GEN80259.1"/>
    </source>
</evidence>
<evidence type="ECO:0000313" key="4">
    <source>
        <dbReference type="Proteomes" id="UP000321484"/>
    </source>
</evidence>
<feature type="transmembrane region" description="Helical" evidence="2">
    <location>
        <begin position="57"/>
        <end position="76"/>
    </location>
</feature>
<feature type="region of interest" description="Disordered" evidence="1">
    <location>
        <begin position="1"/>
        <end position="56"/>
    </location>
</feature>
<keyword evidence="2" id="KW-1133">Transmembrane helix</keyword>
<dbReference type="EMBL" id="BJYK01000006">
    <property type="protein sequence ID" value="GEN80259.1"/>
    <property type="molecule type" value="Genomic_DNA"/>
</dbReference>
<reference evidence="3 4" key="1">
    <citation type="submission" date="2019-07" db="EMBL/GenBank/DDBJ databases">
        <title>Whole genome shotgun sequence of Actinotalea fermentans NBRC 105374.</title>
        <authorList>
            <person name="Hosoyama A."/>
            <person name="Uohara A."/>
            <person name="Ohji S."/>
            <person name="Ichikawa N."/>
        </authorList>
    </citation>
    <scope>NUCLEOTIDE SEQUENCE [LARGE SCALE GENOMIC DNA]</scope>
    <source>
        <strain evidence="3 4">NBRC 105374</strain>
    </source>
</reference>
<keyword evidence="2" id="KW-0472">Membrane</keyword>
<evidence type="ECO:0000256" key="1">
    <source>
        <dbReference type="SAM" id="MobiDB-lite"/>
    </source>
</evidence>
<feature type="compositionally biased region" description="Low complexity" evidence="1">
    <location>
        <begin position="34"/>
        <end position="48"/>
    </location>
</feature>
<feature type="transmembrane region" description="Helical" evidence="2">
    <location>
        <begin position="82"/>
        <end position="102"/>
    </location>
</feature>